<organism evidence="1 2">
    <name type="scientific">Trichonephila clavata</name>
    <name type="common">Joro spider</name>
    <name type="synonym">Nephila clavata</name>
    <dbReference type="NCBI Taxonomy" id="2740835"/>
    <lineage>
        <taxon>Eukaryota</taxon>
        <taxon>Metazoa</taxon>
        <taxon>Ecdysozoa</taxon>
        <taxon>Arthropoda</taxon>
        <taxon>Chelicerata</taxon>
        <taxon>Arachnida</taxon>
        <taxon>Araneae</taxon>
        <taxon>Araneomorphae</taxon>
        <taxon>Entelegynae</taxon>
        <taxon>Araneoidea</taxon>
        <taxon>Nephilidae</taxon>
        <taxon>Trichonephila</taxon>
    </lineage>
</organism>
<keyword evidence="2" id="KW-1185">Reference proteome</keyword>
<accession>A0A8X6J7Q1</accession>
<proteinExistence type="predicted"/>
<evidence type="ECO:0000313" key="1">
    <source>
        <dbReference type="EMBL" id="GFR13883.1"/>
    </source>
</evidence>
<comment type="caution">
    <text evidence="1">The sequence shown here is derived from an EMBL/GenBank/DDBJ whole genome shotgun (WGS) entry which is preliminary data.</text>
</comment>
<dbReference type="AlphaFoldDB" id="A0A8X6J7Q1"/>
<protein>
    <submittedName>
        <fullName evidence="1">Uncharacterized protein</fullName>
    </submittedName>
</protein>
<reference evidence="1" key="1">
    <citation type="submission" date="2020-07" db="EMBL/GenBank/DDBJ databases">
        <title>Multicomponent nature underlies the extraordinary mechanical properties of spider dragline silk.</title>
        <authorList>
            <person name="Kono N."/>
            <person name="Nakamura H."/>
            <person name="Mori M."/>
            <person name="Yoshida Y."/>
            <person name="Ohtoshi R."/>
            <person name="Malay A.D."/>
            <person name="Moran D.A.P."/>
            <person name="Tomita M."/>
            <person name="Numata K."/>
            <person name="Arakawa K."/>
        </authorList>
    </citation>
    <scope>NUCLEOTIDE SEQUENCE</scope>
</reference>
<name>A0A8X6J7Q1_TRICU</name>
<evidence type="ECO:0000313" key="2">
    <source>
        <dbReference type="Proteomes" id="UP000887116"/>
    </source>
</evidence>
<dbReference type="EMBL" id="BMAO01036906">
    <property type="protein sequence ID" value="GFR13883.1"/>
    <property type="molecule type" value="Genomic_DNA"/>
</dbReference>
<gene>
    <name evidence="1" type="ORF">TNCT_608041</name>
</gene>
<sequence>MEVNGPVWYFFLDSSCDGLLNDIDMTRVGILEPLSVIPLIKTPRLSHSSGESLVTERSPLNSLPAADGGIRSFLL</sequence>
<dbReference type="Proteomes" id="UP000887116">
    <property type="component" value="Unassembled WGS sequence"/>
</dbReference>